<feature type="transmembrane region" description="Helical" evidence="7">
    <location>
        <begin position="91"/>
        <end position="112"/>
    </location>
</feature>
<evidence type="ECO:0000313" key="10">
    <source>
        <dbReference type="Proteomes" id="UP001589838"/>
    </source>
</evidence>
<keyword evidence="2 7" id="KW-0813">Transport</keyword>
<protein>
    <submittedName>
        <fullName evidence="9">Carbohydrate ABC transporter permease</fullName>
    </submittedName>
</protein>
<comment type="subcellular location">
    <subcellularLocation>
        <location evidence="1 7">Cell membrane</location>
        <topology evidence="1 7">Multi-pass membrane protein</topology>
    </subcellularLocation>
</comment>
<dbReference type="PROSITE" id="PS50928">
    <property type="entry name" value="ABC_TM1"/>
    <property type="match status" value="1"/>
</dbReference>
<reference evidence="9 10" key="1">
    <citation type="submission" date="2024-09" db="EMBL/GenBank/DDBJ databases">
        <authorList>
            <person name="Sun Q."/>
            <person name="Mori K."/>
        </authorList>
    </citation>
    <scope>NUCLEOTIDE SEQUENCE [LARGE SCALE GENOMIC DNA]</scope>
    <source>
        <strain evidence="9 10">NCAIM B.02610</strain>
    </source>
</reference>
<comment type="caution">
    <text evidence="9">The sequence shown here is derived from an EMBL/GenBank/DDBJ whole genome shotgun (WGS) entry which is preliminary data.</text>
</comment>
<evidence type="ECO:0000256" key="5">
    <source>
        <dbReference type="ARBA" id="ARBA00022989"/>
    </source>
</evidence>
<dbReference type="InterPro" id="IPR051393">
    <property type="entry name" value="ABC_transporter_permease"/>
</dbReference>
<keyword evidence="4 7" id="KW-0812">Transmembrane</keyword>
<comment type="similarity">
    <text evidence="7">Belongs to the binding-protein-dependent transport system permease family.</text>
</comment>
<sequence>MMPAFLIYSLFFIYPFFRTFYYSFFDWSGIGEATFIGFQNYLLLLNDQLFLSGLGRVTVWALLAILIKVGLALILANILRQPIVGSKIFTSAFFIPVIISTAAISVMFTLIYDLDVGVLNIFLSSIGLESWTKSWLGNEQTAFYAVIAAPIYHTIGYFFIILLAAMQNISGEIYEAAKIDGANAWVTFTKVTIPQIWPILQICIILAITGAMKSFDYVFVMTKGGPANSTQVPATYMFETIFEGMRYGYGTAIAFAIFMFSFFVTIVFRKLTSSK</sequence>
<gene>
    <name evidence="9" type="ORF">ACFFHM_09320</name>
</gene>
<dbReference type="Pfam" id="PF00528">
    <property type="entry name" value="BPD_transp_1"/>
    <property type="match status" value="1"/>
</dbReference>
<keyword evidence="3" id="KW-1003">Cell membrane</keyword>
<evidence type="ECO:0000313" key="9">
    <source>
        <dbReference type="EMBL" id="MFC0470688.1"/>
    </source>
</evidence>
<feature type="transmembrane region" description="Helical" evidence="7">
    <location>
        <begin position="142"/>
        <end position="165"/>
    </location>
</feature>
<name>A0ABV6KBJ6_9BACI</name>
<dbReference type="PANTHER" id="PTHR30193">
    <property type="entry name" value="ABC TRANSPORTER PERMEASE PROTEIN"/>
    <property type="match status" value="1"/>
</dbReference>
<dbReference type="Gene3D" id="1.10.3720.10">
    <property type="entry name" value="MetI-like"/>
    <property type="match status" value="1"/>
</dbReference>
<dbReference type="CDD" id="cd06261">
    <property type="entry name" value="TM_PBP2"/>
    <property type="match status" value="1"/>
</dbReference>
<evidence type="ECO:0000256" key="4">
    <source>
        <dbReference type="ARBA" id="ARBA00022692"/>
    </source>
</evidence>
<keyword evidence="10" id="KW-1185">Reference proteome</keyword>
<feature type="transmembrane region" description="Helical" evidence="7">
    <location>
        <begin position="5"/>
        <end position="24"/>
    </location>
</feature>
<dbReference type="EMBL" id="JBHLUX010000024">
    <property type="protein sequence ID" value="MFC0470688.1"/>
    <property type="molecule type" value="Genomic_DNA"/>
</dbReference>
<dbReference type="RefSeq" id="WP_335959248.1">
    <property type="nucleotide sequence ID" value="NZ_JAXBLX010000004.1"/>
</dbReference>
<dbReference type="SUPFAM" id="SSF161098">
    <property type="entry name" value="MetI-like"/>
    <property type="match status" value="1"/>
</dbReference>
<dbReference type="Proteomes" id="UP001589838">
    <property type="component" value="Unassembled WGS sequence"/>
</dbReference>
<keyword evidence="6 7" id="KW-0472">Membrane</keyword>
<evidence type="ECO:0000256" key="2">
    <source>
        <dbReference type="ARBA" id="ARBA00022448"/>
    </source>
</evidence>
<dbReference type="InterPro" id="IPR000515">
    <property type="entry name" value="MetI-like"/>
</dbReference>
<feature type="transmembrane region" description="Helical" evidence="7">
    <location>
        <begin position="247"/>
        <end position="268"/>
    </location>
</feature>
<proteinExistence type="inferred from homology"/>
<dbReference type="PANTHER" id="PTHR30193:SF37">
    <property type="entry name" value="INNER MEMBRANE ABC TRANSPORTER PERMEASE PROTEIN YCJO"/>
    <property type="match status" value="1"/>
</dbReference>
<evidence type="ECO:0000256" key="3">
    <source>
        <dbReference type="ARBA" id="ARBA00022475"/>
    </source>
</evidence>
<evidence type="ECO:0000256" key="1">
    <source>
        <dbReference type="ARBA" id="ARBA00004651"/>
    </source>
</evidence>
<evidence type="ECO:0000256" key="6">
    <source>
        <dbReference type="ARBA" id="ARBA00023136"/>
    </source>
</evidence>
<feature type="transmembrane region" description="Helical" evidence="7">
    <location>
        <begin position="57"/>
        <end position="79"/>
    </location>
</feature>
<keyword evidence="5 7" id="KW-1133">Transmembrane helix</keyword>
<organism evidence="9 10">
    <name type="scientific">Halalkalibacter kiskunsagensis</name>
    <dbReference type="NCBI Taxonomy" id="1548599"/>
    <lineage>
        <taxon>Bacteria</taxon>
        <taxon>Bacillati</taxon>
        <taxon>Bacillota</taxon>
        <taxon>Bacilli</taxon>
        <taxon>Bacillales</taxon>
        <taxon>Bacillaceae</taxon>
        <taxon>Halalkalibacter</taxon>
    </lineage>
</organism>
<feature type="domain" description="ABC transmembrane type-1" evidence="8">
    <location>
        <begin position="54"/>
        <end position="268"/>
    </location>
</feature>
<evidence type="ECO:0000259" key="8">
    <source>
        <dbReference type="PROSITE" id="PS50928"/>
    </source>
</evidence>
<dbReference type="InterPro" id="IPR035906">
    <property type="entry name" value="MetI-like_sf"/>
</dbReference>
<feature type="transmembrane region" description="Helical" evidence="7">
    <location>
        <begin position="196"/>
        <end position="215"/>
    </location>
</feature>
<evidence type="ECO:0000256" key="7">
    <source>
        <dbReference type="RuleBase" id="RU363032"/>
    </source>
</evidence>
<accession>A0ABV6KBJ6</accession>